<keyword evidence="3" id="KW-1185">Reference proteome</keyword>
<gene>
    <name evidence="2" type="ORF">QO016_003414</name>
</gene>
<protein>
    <recommendedName>
        <fullName evidence="4">Metal ABC transporter permease</fullName>
    </recommendedName>
</protein>
<organism evidence="2 3">
    <name type="scientific">Methylobacterium persicinum</name>
    <dbReference type="NCBI Taxonomy" id="374426"/>
    <lineage>
        <taxon>Bacteria</taxon>
        <taxon>Pseudomonadati</taxon>
        <taxon>Pseudomonadota</taxon>
        <taxon>Alphaproteobacteria</taxon>
        <taxon>Hyphomicrobiales</taxon>
        <taxon>Methylobacteriaceae</taxon>
        <taxon>Methylobacterium</taxon>
    </lineage>
</organism>
<name>A0ABU0HPX5_9HYPH</name>
<keyword evidence="1" id="KW-0732">Signal</keyword>
<feature type="signal peptide" evidence="1">
    <location>
        <begin position="1"/>
        <end position="26"/>
    </location>
</feature>
<proteinExistence type="predicted"/>
<dbReference type="Proteomes" id="UP001236369">
    <property type="component" value="Unassembled WGS sequence"/>
</dbReference>
<dbReference type="RefSeq" id="WP_238248465.1">
    <property type="nucleotide sequence ID" value="NZ_BPQX01000018.1"/>
</dbReference>
<comment type="caution">
    <text evidence="2">The sequence shown here is derived from an EMBL/GenBank/DDBJ whole genome shotgun (WGS) entry which is preliminary data.</text>
</comment>
<evidence type="ECO:0000256" key="1">
    <source>
        <dbReference type="SAM" id="SignalP"/>
    </source>
</evidence>
<evidence type="ECO:0000313" key="3">
    <source>
        <dbReference type="Proteomes" id="UP001236369"/>
    </source>
</evidence>
<sequence length="235" mass="24061">MTIFARKTLAGFTAAGLIGLTSLAHAAAPERLRGTIESVEPNAITLKTRDGKTERVALADDAKVSWVIPASLDQIKEGTFIGTATKGENPMTALEVVLFPEAMRGTGEGQYPWDEIADTTASGGAKVKSAMTNGTVKAETTGSTAAPKVKSAMTNGTVKADSGGKGGTRTLTVNYGSGQSSTILVPSSAPVVTFEPANRSVLSTGAKVFVVATRNEGGFTATRVAVGKDGLTPPM</sequence>
<evidence type="ECO:0000313" key="2">
    <source>
        <dbReference type="EMBL" id="MDQ0443908.1"/>
    </source>
</evidence>
<accession>A0ABU0HPX5</accession>
<dbReference type="EMBL" id="JAUSVV010000008">
    <property type="protein sequence ID" value="MDQ0443908.1"/>
    <property type="molecule type" value="Genomic_DNA"/>
</dbReference>
<reference evidence="2 3" key="1">
    <citation type="submission" date="2023-07" db="EMBL/GenBank/DDBJ databases">
        <title>Genomic Encyclopedia of Type Strains, Phase IV (KMG-IV): sequencing the most valuable type-strain genomes for metagenomic binning, comparative biology and taxonomic classification.</title>
        <authorList>
            <person name="Goeker M."/>
        </authorList>
    </citation>
    <scope>NUCLEOTIDE SEQUENCE [LARGE SCALE GENOMIC DNA]</scope>
    <source>
        <strain evidence="2 3">DSM 19562</strain>
    </source>
</reference>
<evidence type="ECO:0008006" key="4">
    <source>
        <dbReference type="Google" id="ProtNLM"/>
    </source>
</evidence>
<feature type="chain" id="PRO_5045684619" description="Metal ABC transporter permease" evidence="1">
    <location>
        <begin position="27"/>
        <end position="235"/>
    </location>
</feature>